<dbReference type="Proteomes" id="UP000670092">
    <property type="component" value="Unassembled WGS sequence"/>
</dbReference>
<accession>A0A8H8D0D7</accession>
<dbReference type="VEuPathDB" id="FungiDB:I7I52_07082"/>
<sequence length="60" mass="6836">MMILPERMSVRNDGVSLSALCERERGAYDSLIYARHLLLPCSWRMGVDCLSFVPLAHSMH</sequence>
<proteinExistence type="predicted"/>
<protein>
    <submittedName>
        <fullName evidence="1">Uncharacterized protein</fullName>
    </submittedName>
</protein>
<comment type="caution">
    <text evidence="1">The sequence shown here is derived from an EMBL/GenBank/DDBJ whole genome shotgun (WGS) entry which is preliminary data.</text>
</comment>
<reference evidence="1 2" key="1">
    <citation type="submission" date="2021-01" db="EMBL/GenBank/DDBJ databases">
        <title>Chromosome-level genome assembly of a human fungal pathogen reveals clustering of transcriptionally co-regulated genes.</title>
        <authorList>
            <person name="Voorhies M."/>
            <person name="Cohen S."/>
            <person name="Shea T.P."/>
            <person name="Petrus S."/>
            <person name="Munoz J.F."/>
            <person name="Poplawski S."/>
            <person name="Goldman W.E."/>
            <person name="Michael T."/>
            <person name="Cuomo C.A."/>
            <person name="Sil A."/>
            <person name="Beyhan S."/>
        </authorList>
    </citation>
    <scope>NUCLEOTIDE SEQUENCE [LARGE SCALE GENOMIC DNA]</scope>
    <source>
        <strain evidence="1 2">G184AR</strain>
    </source>
</reference>
<dbReference type="AlphaFoldDB" id="A0A8H8D0D7"/>
<organism evidence="1 2">
    <name type="scientific">Ajellomyces capsulatus</name>
    <name type="common">Darling's disease fungus</name>
    <name type="synonym">Histoplasma capsulatum</name>
    <dbReference type="NCBI Taxonomy" id="5037"/>
    <lineage>
        <taxon>Eukaryota</taxon>
        <taxon>Fungi</taxon>
        <taxon>Dikarya</taxon>
        <taxon>Ascomycota</taxon>
        <taxon>Pezizomycotina</taxon>
        <taxon>Eurotiomycetes</taxon>
        <taxon>Eurotiomycetidae</taxon>
        <taxon>Onygenales</taxon>
        <taxon>Ajellomycetaceae</taxon>
        <taxon>Histoplasma</taxon>
    </lineage>
</organism>
<evidence type="ECO:0000313" key="2">
    <source>
        <dbReference type="Proteomes" id="UP000670092"/>
    </source>
</evidence>
<dbReference type="EMBL" id="JAEVHI010000003">
    <property type="protein sequence ID" value="KAG5296434.1"/>
    <property type="molecule type" value="Genomic_DNA"/>
</dbReference>
<gene>
    <name evidence="1" type="ORF">I7I52_07082</name>
</gene>
<name>A0A8H8D0D7_AJECA</name>
<evidence type="ECO:0000313" key="1">
    <source>
        <dbReference type="EMBL" id="KAG5296434.1"/>
    </source>
</evidence>